<proteinExistence type="predicted"/>
<accession>J3M5B1</accession>
<sequence length="72" mass="8057">MLPQAELVGRGLTSTCLFPSTDGSEEIKHRFRCNILSMCGSLVSISVQSVYVHFSPRSHCRLSFSYMNMTVI</sequence>
<protein>
    <submittedName>
        <fullName evidence="1">Uncharacterized protein</fullName>
    </submittedName>
</protein>
<name>J3M5B1_ORYBR</name>
<reference evidence="1" key="2">
    <citation type="submission" date="2013-04" db="UniProtKB">
        <authorList>
            <consortium name="EnsemblPlants"/>
        </authorList>
    </citation>
    <scope>IDENTIFICATION</scope>
</reference>
<dbReference type="Gramene" id="OB05G17850.1">
    <property type="protein sequence ID" value="OB05G17850.1"/>
    <property type="gene ID" value="OB05G17850"/>
</dbReference>
<reference evidence="1" key="1">
    <citation type="journal article" date="2013" name="Nat. Commun.">
        <title>Whole-genome sequencing of Oryza brachyantha reveals mechanisms underlying Oryza genome evolution.</title>
        <authorList>
            <person name="Chen J."/>
            <person name="Huang Q."/>
            <person name="Gao D."/>
            <person name="Wang J."/>
            <person name="Lang Y."/>
            <person name="Liu T."/>
            <person name="Li B."/>
            <person name="Bai Z."/>
            <person name="Luis Goicoechea J."/>
            <person name="Liang C."/>
            <person name="Chen C."/>
            <person name="Zhang W."/>
            <person name="Sun S."/>
            <person name="Liao Y."/>
            <person name="Zhang X."/>
            <person name="Yang L."/>
            <person name="Song C."/>
            <person name="Wang M."/>
            <person name="Shi J."/>
            <person name="Liu G."/>
            <person name="Liu J."/>
            <person name="Zhou H."/>
            <person name="Zhou W."/>
            <person name="Yu Q."/>
            <person name="An N."/>
            <person name="Chen Y."/>
            <person name="Cai Q."/>
            <person name="Wang B."/>
            <person name="Liu B."/>
            <person name="Min J."/>
            <person name="Huang Y."/>
            <person name="Wu H."/>
            <person name="Li Z."/>
            <person name="Zhang Y."/>
            <person name="Yin Y."/>
            <person name="Song W."/>
            <person name="Jiang J."/>
            <person name="Jackson S.A."/>
            <person name="Wing R.A."/>
            <person name="Wang J."/>
            <person name="Chen M."/>
        </authorList>
    </citation>
    <scope>NUCLEOTIDE SEQUENCE [LARGE SCALE GENOMIC DNA]</scope>
    <source>
        <strain evidence="1">cv. IRGC 101232</strain>
    </source>
</reference>
<keyword evidence="2" id="KW-1185">Reference proteome</keyword>
<dbReference type="AlphaFoldDB" id="J3M5B1"/>
<dbReference type="Proteomes" id="UP000006038">
    <property type="component" value="Chromosome 5"/>
</dbReference>
<evidence type="ECO:0000313" key="1">
    <source>
        <dbReference type="EnsemblPlants" id="OB05G17850.1"/>
    </source>
</evidence>
<organism evidence="1">
    <name type="scientific">Oryza brachyantha</name>
    <name type="common">malo sina</name>
    <dbReference type="NCBI Taxonomy" id="4533"/>
    <lineage>
        <taxon>Eukaryota</taxon>
        <taxon>Viridiplantae</taxon>
        <taxon>Streptophyta</taxon>
        <taxon>Embryophyta</taxon>
        <taxon>Tracheophyta</taxon>
        <taxon>Spermatophyta</taxon>
        <taxon>Magnoliopsida</taxon>
        <taxon>Liliopsida</taxon>
        <taxon>Poales</taxon>
        <taxon>Poaceae</taxon>
        <taxon>BOP clade</taxon>
        <taxon>Oryzoideae</taxon>
        <taxon>Oryzeae</taxon>
        <taxon>Oryzinae</taxon>
        <taxon>Oryza</taxon>
    </lineage>
</organism>
<evidence type="ECO:0000313" key="2">
    <source>
        <dbReference type="Proteomes" id="UP000006038"/>
    </source>
</evidence>
<dbReference type="HOGENOM" id="CLU_2726233_0_0_1"/>
<dbReference type="EnsemblPlants" id="OB05G17850.1">
    <property type="protein sequence ID" value="OB05G17850.1"/>
    <property type="gene ID" value="OB05G17850"/>
</dbReference>